<dbReference type="GO" id="GO:0005886">
    <property type="term" value="C:plasma membrane"/>
    <property type="evidence" value="ECO:0007669"/>
    <property type="project" value="TreeGrafter"/>
</dbReference>
<feature type="transmembrane region" description="Helical" evidence="2">
    <location>
        <begin position="241"/>
        <end position="261"/>
    </location>
</feature>
<name>A0A1W0E6D6_9MICR</name>
<dbReference type="STRING" id="646526.A0A1W0E6D6"/>
<organism evidence="3 4">
    <name type="scientific">Ecytonucleospora hepatopenaei</name>
    <dbReference type="NCBI Taxonomy" id="646526"/>
    <lineage>
        <taxon>Eukaryota</taxon>
        <taxon>Fungi</taxon>
        <taxon>Fungi incertae sedis</taxon>
        <taxon>Microsporidia</taxon>
        <taxon>Enterocytozoonidae</taxon>
        <taxon>Ecytonucleospora</taxon>
    </lineage>
</organism>
<reference evidence="3 4" key="1">
    <citation type="journal article" date="2017" name="Environ. Microbiol.">
        <title>Decay of the glycolytic pathway and adaptation to intranuclear parasitism within Enterocytozoonidae microsporidia.</title>
        <authorList>
            <person name="Wiredu Boakye D."/>
            <person name="Jaroenlak P."/>
            <person name="Prachumwat A."/>
            <person name="Williams T.A."/>
            <person name="Bateman K.S."/>
            <person name="Itsathitphaisarn O."/>
            <person name="Sritunyalucksana K."/>
            <person name="Paszkiewicz K.H."/>
            <person name="Moore K.A."/>
            <person name="Stentiford G.D."/>
            <person name="Williams B.A."/>
        </authorList>
    </citation>
    <scope>NUCLEOTIDE SEQUENCE [LARGE SCALE GENOMIC DNA]</scope>
    <source>
        <strain evidence="3 4">TH1</strain>
    </source>
</reference>
<dbReference type="GO" id="GO:0006906">
    <property type="term" value="P:vesicle fusion"/>
    <property type="evidence" value="ECO:0007669"/>
    <property type="project" value="TreeGrafter"/>
</dbReference>
<dbReference type="SUPFAM" id="SSF47661">
    <property type="entry name" value="t-snare proteins"/>
    <property type="match status" value="1"/>
</dbReference>
<dbReference type="GO" id="GO:0048278">
    <property type="term" value="P:vesicle docking"/>
    <property type="evidence" value="ECO:0007669"/>
    <property type="project" value="TreeGrafter"/>
</dbReference>
<dbReference type="GO" id="GO:0000149">
    <property type="term" value="F:SNARE binding"/>
    <property type="evidence" value="ECO:0007669"/>
    <property type="project" value="TreeGrafter"/>
</dbReference>
<dbReference type="Gene3D" id="1.20.5.110">
    <property type="match status" value="1"/>
</dbReference>
<dbReference type="GO" id="GO:0005484">
    <property type="term" value="F:SNAP receptor activity"/>
    <property type="evidence" value="ECO:0007669"/>
    <property type="project" value="TreeGrafter"/>
</dbReference>
<evidence type="ECO:0000313" key="4">
    <source>
        <dbReference type="Proteomes" id="UP000192758"/>
    </source>
</evidence>
<sequence length="268" mass="31064">MDFLIICKKTQQELKKLENYSSEFQKCAIAKQNSVLTHEEEKKQDKKIDSIIDEFSHLCDKIKRQIETSTKETQKLKEKNTNSYVIKMREDHIFGHTKKLTSIIKHFQQVQHSIKKREKEKLKETYIIACPDATEEELKDFENLENAETMLEAAFAVGSNSSKTILKQAMGRKHKINQIVSKIAKLVELIDEIDKITVENSDKIDKIVISMENAKENTENAVENLETARDYQEGANYIKRMLFYGALILFSGLVLFVVLFISRNKPEN</sequence>
<comment type="subcellular location">
    <subcellularLocation>
        <location evidence="1">Membrane</location>
        <topology evidence="1">Single-pass type IV membrane protein</topology>
    </subcellularLocation>
</comment>
<dbReference type="Proteomes" id="UP000192758">
    <property type="component" value="Unassembled WGS sequence"/>
</dbReference>
<evidence type="ECO:0000313" key="3">
    <source>
        <dbReference type="EMBL" id="OQS54805.1"/>
    </source>
</evidence>
<dbReference type="GO" id="GO:0006887">
    <property type="term" value="P:exocytosis"/>
    <property type="evidence" value="ECO:0007669"/>
    <property type="project" value="TreeGrafter"/>
</dbReference>
<dbReference type="OrthoDB" id="10255013at2759"/>
<dbReference type="GO" id="GO:0031201">
    <property type="term" value="C:SNARE complex"/>
    <property type="evidence" value="ECO:0007669"/>
    <property type="project" value="TreeGrafter"/>
</dbReference>
<evidence type="ECO:0000256" key="2">
    <source>
        <dbReference type="SAM" id="Phobius"/>
    </source>
</evidence>
<dbReference type="GO" id="GO:0012505">
    <property type="term" value="C:endomembrane system"/>
    <property type="evidence" value="ECO:0007669"/>
    <property type="project" value="TreeGrafter"/>
</dbReference>
<dbReference type="EMBL" id="MNPJ01000016">
    <property type="protein sequence ID" value="OQS54805.1"/>
    <property type="molecule type" value="Genomic_DNA"/>
</dbReference>
<keyword evidence="2" id="KW-0812">Transmembrane</keyword>
<accession>A0A1W0E6D6</accession>
<protein>
    <submittedName>
        <fullName evidence="3">Syx-3</fullName>
    </submittedName>
</protein>
<dbReference type="InterPro" id="IPR010989">
    <property type="entry name" value="SNARE"/>
</dbReference>
<keyword evidence="4" id="KW-1185">Reference proteome</keyword>
<evidence type="ECO:0000256" key="1">
    <source>
        <dbReference type="ARBA" id="ARBA00004211"/>
    </source>
</evidence>
<dbReference type="InterPro" id="IPR045242">
    <property type="entry name" value="Syntaxin"/>
</dbReference>
<proteinExistence type="predicted"/>
<comment type="caution">
    <text evidence="3">The sequence shown here is derived from an EMBL/GenBank/DDBJ whole genome shotgun (WGS) entry which is preliminary data.</text>
</comment>
<dbReference type="AlphaFoldDB" id="A0A1W0E6D6"/>
<dbReference type="VEuPathDB" id="MicrosporidiaDB:EHP00_160"/>
<gene>
    <name evidence="3" type="primary">syx-3</name>
    <name evidence="3" type="ORF">EHP00_160</name>
</gene>
<dbReference type="PANTHER" id="PTHR19957">
    <property type="entry name" value="SYNTAXIN"/>
    <property type="match status" value="1"/>
</dbReference>
<keyword evidence="2" id="KW-1133">Transmembrane helix</keyword>
<dbReference type="PANTHER" id="PTHR19957:SF307">
    <property type="entry name" value="PROTEIN SSO1-RELATED"/>
    <property type="match status" value="1"/>
</dbReference>
<dbReference type="Gene3D" id="1.20.58.70">
    <property type="match status" value="1"/>
</dbReference>
<keyword evidence="2" id="KW-0472">Membrane</keyword>
<dbReference type="GO" id="GO:0006886">
    <property type="term" value="P:intracellular protein transport"/>
    <property type="evidence" value="ECO:0007669"/>
    <property type="project" value="TreeGrafter"/>
</dbReference>